<dbReference type="Gene3D" id="3.40.50.1000">
    <property type="entry name" value="HAD superfamily/HAD-like"/>
    <property type="match status" value="1"/>
</dbReference>
<dbReference type="PANTHER" id="PTHR43344:SF14">
    <property type="entry name" value="HAD-IB FAMILY HYDROLASE"/>
    <property type="match status" value="1"/>
</dbReference>
<dbReference type="InterPro" id="IPR036412">
    <property type="entry name" value="HAD-like_sf"/>
</dbReference>
<organism evidence="2">
    <name type="scientific">freshwater metagenome</name>
    <dbReference type="NCBI Taxonomy" id="449393"/>
    <lineage>
        <taxon>unclassified sequences</taxon>
        <taxon>metagenomes</taxon>
        <taxon>ecological metagenomes</taxon>
    </lineage>
</organism>
<dbReference type="EMBL" id="CAFBQP010000144">
    <property type="protein sequence ID" value="CAB5068485.1"/>
    <property type="molecule type" value="Genomic_DNA"/>
</dbReference>
<dbReference type="PANTHER" id="PTHR43344">
    <property type="entry name" value="PHOSPHOSERINE PHOSPHATASE"/>
    <property type="match status" value="1"/>
</dbReference>
<dbReference type="InterPro" id="IPR050582">
    <property type="entry name" value="HAD-like_SerB"/>
</dbReference>
<dbReference type="GO" id="GO:0000287">
    <property type="term" value="F:magnesium ion binding"/>
    <property type="evidence" value="ECO:0007669"/>
    <property type="project" value="TreeGrafter"/>
</dbReference>
<gene>
    <name evidence="1" type="ORF">UFOPK2602_00226</name>
    <name evidence="2" type="ORF">UFOPK2806_01705</name>
    <name evidence="3" type="ORF">UFOPK4306_02414</name>
</gene>
<dbReference type="GO" id="GO:0005737">
    <property type="term" value="C:cytoplasm"/>
    <property type="evidence" value="ECO:0007669"/>
    <property type="project" value="TreeGrafter"/>
</dbReference>
<dbReference type="NCBIfam" id="TIGR01488">
    <property type="entry name" value="HAD-SF-IB"/>
    <property type="match status" value="1"/>
</dbReference>
<dbReference type="GO" id="GO:0006564">
    <property type="term" value="P:L-serine biosynthetic process"/>
    <property type="evidence" value="ECO:0007669"/>
    <property type="project" value="TreeGrafter"/>
</dbReference>
<dbReference type="AlphaFoldDB" id="A0A6J6UNK3"/>
<sequence>MEDRAPQTVIVAAFDVDGTLTTRDCVVPFLIRVAGLRRVATSALRSPVLLVRVAVGRGDRDRLKQAVVGRLMRGRTADAVEEAGRAFAREAVSRWIRPDTLARLRWHRESGHEIVLVSASLRQYLEPLASEVLGGVHALICTEVESSDGGVLTGHLVGGNCRGSEKSRRLASWIDGRSVTLYAYGDSSGDREMLAMADHPVRVRGVSIATVPDHRVHT</sequence>
<evidence type="ECO:0000313" key="3">
    <source>
        <dbReference type="EMBL" id="CAB5068485.1"/>
    </source>
</evidence>
<dbReference type="NCBIfam" id="TIGR01490">
    <property type="entry name" value="HAD-SF-IB-hyp1"/>
    <property type="match status" value="1"/>
</dbReference>
<proteinExistence type="predicted"/>
<dbReference type="EMBL" id="CAEZYY010000025">
    <property type="protein sequence ID" value="CAB4761571.1"/>
    <property type="molecule type" value="Genomic_DNA"/>
</dbReference>
<evidence type="ECO:0000313" key="2">
    <source>
        <dbReference type="EMBL" id="CAB4761571.1"/>
    </source>
</evidence>
<dbReference type="EMBL" id="CAEZXX010000007">
    <property type="protein sequence ID" value="CAB4694758.1"/>
    <property type="molecule type" value="Genomic_DNA"/>
</dbReference>
<dbReference type="CDD" id="cd02612">
    <property type="entry name" value="HAD_PGPPase"/>
    <property type="match status" value="1"/>
</dbReference>
<dbReference type="InterPro" id="IPR006385">
    <property type="entry name" value="HAD_hydro_SerB1"/>
</dbReference>
<dbReference type="GO" id="GO:0036424">
    <property type="term" value="F:L-phosphoserine phosphatase activity"/>
    <property type="evidence" value="ECO:0007669"/>
    <property type="project" value="TreeGrafter"/>
</dbReference>
<dbReference type="InterPro" id="IPR023214">
    <property type="entry name" value="HAD_sf"/>
</dbReference>
<dbReference type="SUPFAM" id="SSF56784">
    <property type="entry name" value="HAD-like"/>
    <property type="match status" value="1"/>
</dbReference>
<dbReference type="Gene3D" id="1.20.1440.100">
    <property type="entry name" value="SG protein - dephosphorylation function"/>
    <property type="match status" value="1"/>
</dbReference>
<evidence type="ECO:0000313" key="1">
    <source>
        <dbReference type="EMBL" id="CAB4694758.1"/>
    </source>
</evidence>
<reference evidence="2" key="1">
    <citation type="submission" date="2020-05" db="EMBL/GenBank/DDBJ databases">
        <authorList>
            <person name="Chiriac C."/>
            <person name="Salcher M."/>
            <person name="Ghai R."/>
            <person name="Kavagutti S V."/>
        </authorList>
    </citation>
    <scope>NUCLEOTIDE SEQUENCE</scope>
</reference>
<name>A0A6J6UNK3_9ZZZZ</name>
<dbReference type="Pfam" id="PF12710">
    <property type="entry name" value="HAD"/>
    <property type="match status" value="1"/>
</dbReference>
<protein>
    <submittedName>
        <fullName evidence="2">Unannotated protein</fullName>
    </submittedName>
</protein>
<accession>A0A6J6UNK3</accession>